<dbReference type="STRING" id="1520.LF65_05671"/>
<reference evidence="2" key="1">
    <citation type="submission" date="2014-12" db="EMBL/GenBank/DDBJ databases">
        <title>Genome sequence of Clostridium beijerinckii strain 59B.</title>
        <authorList>
            <person name="Little G.T."/>
            <person name="Minton N.P."/>
        </authorList>
    </citation>
    <scope>NUCLEOTIDE SEQUENCE [LARGE SCALE GENOMIC DNA]</scope>
    <source>
        <strain evidence="2">59B</strain>
    </source>
</reference>
<dbReference type="KEGG" id="cbei:LF65_05671"/>
<dbReference type="RefSeq" id="WP_041900676.1">
    <property type="nucleotide sequence ID" value="NZ_CP010086.2"/>
</dbReference>
<name>A0A0B5QW64_CLOBE</name>
<dbReference type="EMBL" id="CP010086">
    <property type="protein sequence ID" value="AJH02178.1"/>
    <property type="molecule type" value="Genomic_DNA"/>
</dbReference>
<proteinExistence type="predicted"/>
<gene>
    <name evidence="1" type="ORF">LF65_05671</name>
</gene>
<sequence>MNSEIYIDELTKRYYCGFNVEEDDAIKIQAELNIKRNAKAYGYEILANDETLNTDSIFNFVITHPSKEAIEKMAEFLEENL</sequence>
<accession>A0A0B5QW64</accession>
<organism evidence="1 2">
    <name type="scientific">Clostridium beijerinckii</name>
    <name type="common">Clostridium MP</name>
    <dbReference type="NCBI Taxonomy" id="1520"/>
    <lineage>
        <taxon>Bacteria</taxon>
        <taxon>Bacillati</taxon>
        <taxon>Bacillota</taxon>
        <taxon>Clostridia</taxon>
        <taxon>Eubacteriales</taxon>
        <taxon>Clostridiaceae</taxon>
        <taxon>Clostridium</taxon>
    </lineage>
</organism>
<dbReference type="AlphaFoldDB" id="A0A0B5QW64"/>
<evidence type="ECO:0000313" key="1">
    <source>
        <dbReference type="EMBL" id="AJH02178.1"/>
    </source>
</evidence>
<protein>
    <submittedName>
        <fullName evidence="1">Uncharacterized protein</fullName>
    </submittedName>
</protein>
<dbReference type="Proteomes" id="UP000031866">
    <property type="component" value="Chromosome"/>
</dbReference>
<evidence type="ECO:0000313" key="2">
    <source>
        <dbReference type="Proteomes" id="UP000031866"/>
    </source>
</evidence>